<dbReference type="InterPro" id="IPR006450">
    <property type="entry name" value="Phage_HK97_gp6-like"/>
</dbReference>
<organism evidence="1 2">
    <name type="scientific">Propylenella binzhouense</name>
    <dbReference type="NCBI Taxonomy" id="2555902"/>
    <lineage>
        <taxon>Bacteria</taxon>
        <taxon>Pseudomonadati</taxon>
        <taxon>Pseudomonadota</taxon>
        <taxon>Alphaproteobacteria</taxon>
        <taxon>Hyphomicrobiales</taxon>
        <taxon>Propylenellaceae</taxon>
        <taxon>Propylenella</taxon>
    </lineage>
</organism>
<protein>
    <submittedName>
        <fullName evidence="1">Phage gp6-like head-tail connector protein</fullName>
    </submittedName>
</protein>
<dbReference type="CDD" id="cd08054">
    <property type="entry name" value="gp6"/>
    <property type="match status" value="1"/>
</dbReference>
<dbReference type="Pfam" id="PF05135">
    <property type="entry name" value="Phage_connect_1"/>
    <property type="match status" value="1"/>
</dbReference>
<name>A0A964WS40_9HYPH</name>
<dbReference type="Gene3D" id="1.10.3230.30">
    <property type="entry name" value="Phage gp6-like head-tail connector protein"/>
    <property type="match status" value="1"/>
</dbReference>
<reference evidence="1" key="1">
    <citation type="submission" date="2019-03" db="EMBL/GenBank/DDBJ databases">
        <title>Afifella sp. nov., isolated from activated sludge.</title>
        <authorList>
            <person name="Li Q."/>
            <person name="Liu Y."/>
        </authorList>
    </citation>
    <scope>NUCLEOTIDE SEQUENCE</scope>
    <source>
        <strain evidence="1">L72</strain>
    </source>
</reference>
<evidence type="ECO:0000313" key="2">
    <source>
        <dbReference type="Proteomes" id="UP000773614"/>
    </source>
</evidence>
<dbReference type="InterPro" id="IPR021146">
    <property type="entry name" value="Phage_gp6-like_head-tail"/>
</dbReference>
<proteinExistence type="predicted"/>
<comment type="caution">
    <text evidence="1">The sequence shown here is derived from an EMBL/GenBank/DDBJ whole genome shotgun (WGS) entry which is preliminary data.</text>
</comment>
<dbReference type="AlphaFoldDB" id="A0A964WS40"/>
<gene>
    <name evidence="1" type="ORF">E4O86_01835</name>
</gene>
<dbReference type="OrthoDB" id="7307102at2"/>
<keyword evidence="2" id="KW-1185">Reference proteome</keyword>
<dbReference type="RefSeq" id="WP_161138805.1">
    <property type="nucleotide sequence ID" value="NZ_SPKJ01000003.1"/>
</dbReference>
<dbReference type="NCBIfam" id="TIGR01560">
    <property type="entry name" value="put_DNA_pack"/>
    <property type="match status" value="1"/>
</dbReference>
<evidence type="ECO:0000313" key="1">
    <source>
        <dbReference type="EMBL" id="MYZ46461.1"/>
    </source>
</evidence>
<dbReference type="EMBL" id="SPKJ01000003">
    <property type="protein sequence ID" value="MYZ46461.1"/>
    <property type="molecule type" value="Genomic_DNA"/>
</dbReference>
<dbReference type="Proteomes" id="UP000773614">
    <property type="component" value="Unassembled WGS sequence"/>
</dbReference>
<accession>A0A964WS40</accession>
<sequence>MISDLAAVKAHLNITDDADDDLITAKIETAESWIALYVGKDLADYDPLPPEIGEAIRQLVAALYEDREGAEPFPKGVHDLLAAHRAWGF</sequence>